<accession>M0BY19</accession>
<dbReference type="RefSeq" id="WP_008896343.1">
    <property type="nucleotide sequence ID" value="NZ_AOIS01000063.1"/>
</dbReference>
<dbReference type="PATRIC" id="fig|1227488.3.peg.4099"/>
<keyword evidence="2" id="KW-1185">Reference proteome</keyword>
<name>M0BY19_9EURY</name>
<dbReference type="eggNOG" id="arCOG02911">
    <property type="taxonomic scope" value="Archaea"/>
</dbReference>
<comment type="caution">
    <text evidence="1">The sequence shown here is derived from an EMBL/GenBank/DDBJ whole genome shotgun (WGS) entry which is preliminary data.</text>
</comment>
<evidence type="ECO:0000313" key="1">
    <source>
        <dbReference type="EMBL" id="ELZ14544.1"/>
    </source>
</evidence>
<proteinExistence type="predicted"/>
<dbReference type="AlphaFoldDB" id="M0BY19"/>
<protein>
    <submittedName>
        <fullName evidence="1">Uncharacterized protein</fullName>
    </submittedName>
</protein>
<reference evidence="1 2" key="1">
    <citation type="journal article" date="2014" name="PLoS Genet.">
        <title>Phylogenetically driven sequencing of extremely halophilic archaea reveals strategies for static and dynamic osmo-response.</title>
        <authorList>
            <person name="Becker E.A."/>
            <person name="Seitzer P.M."/>
            <person name="Tritt A."/>
            <person name="Larsen D."/>
            <person name="Krusor M."/>
            <person name="Yao A.I."/>
            <person name="Wu D."/>
            <person name="Madern D."/>
            <person name="Eisen J.A."/>
            <person name="Darling A.E."/>
            <person name="Facciotti M.T."/>
        </authorList>
    </citation>
    <scope>NUCLEOTIDE SEQUENCE [LARGE SCALE GENOMIC DNA]</scope>
    <source>
        <strain evidence="1 2">JCM 13891</strain>
    </source>
</reference>
<dbReference type="EMBL" id="AOIS01000063">
    <property type="protein sequence ID" value="ELZ14544.1"/>
    <property type="molecule type" value="Genomic_DNA"/>
</dbReference>
<evidence type="ECO:0000313" key="2">
    <source>
        <dbReference type="Proteomes" id="UP000011657"/>
    </source>
</evidence>
<dbReference type="Proteomes" id="UP000011657">
    <property type="component" value="Unassembled WGS sequence"/>
</dbReference>
<organism evidence="1 2">
    <name type="scientific">Haloterrigena salina JCM 13891</name>
    <dbReference type="NCBI Taxonomy" id="1227488"/>
    <lineage>
        <taxon>Archaea</taxon>
        <taxon>Methanobacteriati</taxon>
        <taxon>Methanobacteriota</taxon>
        <taxon>Stenosarchaea group</taxon>
        <taxon>Halobacteria</taxon>
        <taxon>Halobacteriales</taxon>
        <taxon>Natrialbaceae</taxon>
        <taxon>Haloterrigena</taxon>
    </lineage>
</organism>
<sequence>MTVEDRSSKVYTGVENVTIEREDDGAYENAWNDILSGWSEGDGGCGDFGGDGRVVVTIVEADIDY</sequence>
<gene>
    <name evidence="1" type="ORF">C477_20434</name>
</gene>
<dbReference type="STRING" id="1227488.C477_20434"/>